<feature type="compositionally biased region" description="Low complexity" evidence="1">
    <location>
        <begin position="53"/>
        <end position="69"/>
    </location>
</feature>
<evidence type="ECO:0000256" key="1">
    <source>
        <dbReference type="SAM" id="MobiDB-lite"/>
    </source>
</evidence>
<feature type="domain" description="MULE transposase" evidence="2">
    <location>
        <begin position="409"/>
        <end position="502"/>
    </location>
</feature>
<feature type="compositionally biased region" description="Acidic residues" evidence="1">
    <location>
        <begin position="70"/>
        <end position="80"/>
    </location>
</feature>
<keyword evidence="4" id="KW-1185">Reference proteome</keyword>
<evidence type="ECO:0000313" key="3">
    <source>
        <dbReference type="EMBL" id="GJT95101.1"/>
    </source>
</evidence>
<dbReference type="PANTHER" id="PTHR31973:SF190">
    <property type="entry name" value="MULE TRANSPOSASE DOMAIN-CONTAINING PROTEIN"/>
    <property type="match status" value="1"/>
</dbReference>
<evidence type="ECO:0000313" key="4">
    <source>
        <dbReference type="Proteomes" id="UP001151760"/>
    </source>
</evidence>
<protein>
    <submittedName>
        <fullName evidence="3">Mutator type transposase</fullName>
    </submittedName>
</protein>
<feature type="region of interest" description="Disordered" evidence="1">
    <location>
        <begin position="1"/>
        <end position="80"/>
    </location>
</feature>
<accession>A0ABQ5I4Q7</accession>
<proteinExistence type="predicted"/>
<comment type="caution">
    <text evidence="3">The sequence shown here is derived from an EMBL/GenBank/DDBJ whole genome shotgun (WGS) entry which is preliminary data.</text>
</comment>
<sequence>MQKLVCFGLSNSSSGNEAEVDVSEDEWLRESLKKLPIKSKKGQQSSRKEVGQSSRNGSGSENGSGSDSGSDSEDSDYFVDEENLIEDVDVDMAEFKRHTDPGVEWLGCKENVLEENEVFELEEVDHEEFDSGSDSDEGVRRKALRKVARMNKAIQGKGERVYKEDFFLGEQFATSKLVKDKVTRVSVEQRRQLSLKKNDKLRVRVVCKGQVPDFANNDMGSVIPFTGDQNGPISKVKPKSISKKEKVAKPRESYACPWAMQVSKLPNEDTWEVRTLKDTHTCLQSRIVSKCTATFLSKDVEETIKPNDKITLNTLKDQLQKKFEVGVSKQKVFRAKKMAYERVVGSYSQQYAQLRDYCMELKEKNPNTTVKIEVEPPEDPDSEERKFKRIYICLGPLKDGFKAGGRDFLGLDGCFLSGPYPGQILTAVGVDPNNGIYPLAYAVVESESKDSWKWFLDCLGDDLELFRNSNFTFISDRQKGVIPAIAENFPNAEHRFCLKHIYDIMKERGILYKELLWKCAKTSTIQKFDKRMKEMKNHNLEAYEWLRKIPPQHWARSHFTGRAKSNILLNNLCEVLNRQLLDGSYLILTGVTSAVMHLWPSERLRNSFKLDYLKNLELNLRRMKNSENQSSRSSNEQKLLENDDQNCSNKNRSCGCVQAVFNDLVILSTCCFCCGGCSNQNSSKIERIDSDRLLVGRNTNIGSTLRNSVSLYRLGICSWKQLLQIGMLLFMQLQ</sequence>
<reference evidence="3" key="2">
    <citation type="submission" date="2022-01" db="EMBL/GenBank/DDBJ databases">
        <authorList>
            <person name="Yamashiro T."/>
            <person name="Shiraishi A."/>
            <person name="Satake H."/>
            <person name="Nakayama K."/>
        </authorList>
    </citation>
    <scope>NUCLEOTIDE SEQUENCE</scope>
</reference>
<gene>
    <name evidence="3" type="ORF">Tco_1090619</name>
</gene>
<dbReference type="InterPro" id="IPR018289">
    <property type="entry name" value="MULE_transposase_dom"/>
</dbReference>
<name>A0ABQ5I4Q7_9ASTR</name>
<dbReference type="Pfam" id="PF10551">
    <property type="entry name" value="MULE"/>
    <property type="match status" value="1"/>
</dbReference>
<reference evidence="3" key="1">
    <citation type="journal article" date="2022" name="Int. J. Mol. Sci.">
        <title>Draft Genome of Tanacetum Coccineum: Genomic Comparison of Closely Related Tanacetum-Family Plants.</title>
        <authorList>
            <person name="Yamashiro T."/>
            <person name="Shiraishi A."/>
            <person name="Nakayama K."/>
            <person name="Satake H."/>
        </authorList>
    </citation>
    <scope>NUCLEOTIDE SEQUENCE</scope>
</reference>
<organism evidence="3 4">
    <name type="scientific">Tanacetum coccineum</name>
    <dbReference type="NCBI Taxonomy" id="301880"/>
    <lineage>
        <taxon>Eukaryota</taxon>
        <taxon>Viridiplantae</taxon>
        <taxon>Streptophyta</taxon>
        <taxon>Embryophyta</taxon>
        <taxon>Tracheophyta</taxon>
        <taxon>Spermatophyta</taxon>
        <taxon>Magnoliopsida</taxon>
        <taxon>eudicotyledons</taxon>
        <taxon>Gunneridae</taxon>
        <taxon>Pentapetalae</taxon>
        <taxon>asterids</taxon>
        <taxon>campanulids</taxon>
        <taxon>Asterales</taxon>
        <taxon>Asteraceae</taxon>
        <taxon>Asteroideae</taxon>
        <taxon>Anthemideae</taxon>
        <taxon>Anthemidinae</taxon>
        <taxon>Tanacetum</taxon>
    </lineage>
</organism>
<dbReference type="EMBL" id="BQNB010020356">
    <property type="protein sequence ID" value="GJT95101.1"/>
    <property type="molecule type" value="Genomic_DNA"/>
</dbReference>
<evidence type="ECO:0000259" key="2">
    <source>
        <dbReference type="Pfam" id="PF10551"/>
    </source>
</evidence>
<dbReference type="PANTHER" id="PTHR31973">
    <property type="entry name" value="POLYPROTEIN, PUTATIVE-RELATED"/>
    <property type="match status" value="1"/>
</dbReference>
<dbReference type="Proteomes" id="UP001151760">
    <property type="component" value="Unassembled WGS sequence"/>
</dbReference>